<gene>
    <name evidence="2" type="ORF">NYZ99_17785</name>
</gene>
<keyword evidence="1" id="KW-0472">Membrane</keyword>
<sequence length="117" mass="12810">MALKRKLSSKDAGGYLTRMTLVITQFVISIVLIIGSIVVGKQLKYAINSDLGFEKEGIVMVEIPDEIEPIKLEGLKQRIAKSANVESITACFASPGAGENNWGISVKFNNRPRIGRF</sequence>
<proteinExistence type="predicted"/>
<reference evidence="2" key="1">
    <citation type="submission" date="2022-09" db="EMBL/GenBank/DDBJ databases">
        <title>Maribacter litopenaei sp. nov., isolated from the intestinal tract of the Pacific White Shrimp, Litopenaeus vannamei.</title>
        <authorList>
            <person name="Kim S.Y."/>
            <person name="Hwang C.Y."/>
        </authorList>
    </citation>
    <scope>NUCLEOTIDE SEQUENCE</scope>
    <source>
        <strain evidence="2">HL-LV01</strain>
    </source>
</reference>
<dbReference type="EMBL" id="CP104205">
    <property type="protein sequence ID" value="UWX54676.1"/>
    <property type="molecule type" value="Genomic_DNA"/>
</dbReference>
<name>A0ABY5Y9P3_9FLAO</name>
<keyword evidence="1" id="KW-0812">Transmembrane</keyword>
<organism evidence="2 3">
    <name type="scientific">Maribacter litopenaei</name>
    <dbReference type="NCBI Taxonomy" id="2976127"/>
    <lineage>
        <taxon>Bacteria</taxon>
        <taxon>Pseudomonadati</taxon>
        <taxon>Bacteroidota</taxon>
        <taxon>Flavobacteriia</taxon>
        <taxon>Flavobacteriales</taxon>
        <taxon>Flavobacteriaceae</taxon>
        <taxon>Maribacter</taxon>
    </lineage>
</organism>
<evidence type="ECO:0000256" key="1">
    <source>
        <dbReference type="SAM" id="Phobius"/>
    </source>
</evidence>
<dbReference type="RefSeq" id="WP_260572534.1">
    <property type="nucleotide sequence ID" value="NZ_CP104205.1"/>
</dbReference>
<keyword evidence="3" id="KW-1185">Reference proteome</keyword>
<dbReference type="Proteomes" id="UP001059209">
    <property type="component" value="Chromosome"/>
</dbReference>
<accession>A0ABY5Y9P3</accession>
<evidence type="ECO:0000313" key="2">
    <source>
        <dbReference type="EMBL" id="UWX54676.1"/>
    </source>
</evidence>
<feature type="transmembrane region" description="Helical" evidence="1">
    <location>
        <begin position="21"/>
        <end position="39"/>
    </location>
</feature>
<protein>
    <recommendedName>
        <fullName evidence="4">Cell division protein FtsX</fullName>
    </recommendedName>
</protein>
<evidence type="ECO:0008006" key="4">
    <source>
        <dbReference type="Google" id="ProtNLM"/>
    </source>
</evidence>
<keyword evidence="1" id="KW-1133">Transmembrane helix</keyword>
<evidence type="ECO:0000313" key="3">
    <source>
        <dbReference type="Proteomes" id="UP001059209"/>
    </source>
</evidence>